<evidence type="ECO:0000313" key="5">
    <source>
        <dbReference type="Proteomes" id="UP000078286"/>
    </source>
</evidence>
<dbReference type="RefSeq" id="WP_064555215.1">
    <property type="nucleotide sequence ID" value="NZ_LXEO01000039.1"/>
</dbReference>
<dbReference type="InterPro" id="IPR012902">
    <property type="entry name" value="N_methyl_site"/>
</dbReference>
<keyword evidence="2" id="KW-0812">Transmembrane</keyword>
<dbReference type="NCBIfam" id="TIGR02532">
    <property type="entry name" value="IV_pilin_GFxxxE"/>
    <property type="match status" value="1"/>
</dbReference>
<dbReference type="NCBIfam" id="NF007660">
    <property type="entry name" value="PRK10332.1"/>
    <property type="match status" value="1"/>
</dbReference>
<proteinExistence type="predicted"/>
<organism evidence="4 5">
    <name type="scientific">Buttiauxella noackiae ATCC 51607</name>
    <dbReference type="NCBI Taxonomy" id="1354255"/>
    <lineage>
        <taxon>Bacteria</taxon>
        <taxon>Pseudomonadati</taxon>
        <taxon>Pseudomonadota</taxon>
        <taxon>Gammaproteobacteria</taxon>
        <taxon>Enterobacterales</taxon>
        <taxon>Enterobacteriaceae</taxon>
        <taxon>Buttiauxella</taxon>
    </lineage>
</organism>
<dbReference type="AlphaFoldDB" id="A0A1B7HLI2"/>
<keyword evidence="2" id="KW-1133">Transmembrane helix</keyword>
<dbReference type="GO" id="GO:0016020">
    <property type="term" value="C:membrane"/>
    <property type="evidence" value="ECO:0007669"/>
    <property type="project" value="UniProtKB-SubCell"/>
</dbReference>
<evidence type="ECO:0000313" key="4">
    <source>
        <dbReference type="EMBL" id="OAT16469.1"/>
    </source>
</evidence>
<accession>A0A1B7HLI2</accession>
<feature type="domain" description="Prepilin peptidase dependent protein C-like C-terminal" evidence="3">
    <location>
        <begin position="35"/>
        <end position="106"/>
    </location>
</feature>
<dbReference type="EMBL" id="LXEO01000039">
    <property type="protein sequence ID" value="OAT16469.1"/>
    <property type="molecule type" value="Genomic_DNA"/>
</dbReference>
<dbReference type="Proteomes" id="UP000078286">
    <property type="component" value="Unassembled WGS sequence"/>
</dbReference>
<gene>
    <name evidence="4" type="ORF">M979_2665</name>
</gene>
<comment type="caution">
    <text evidence="4">The sequence shown here is derived from an EMBL/GenBank/DDBJ whole genome shotgun (WGS) entry which is preliminary data.</text>
</comment>
<sequence>MPVTTVKSLERGFSLIEVLCAMALFSVVMLALLGYYRVLQQGFQSQWHSRQLWRLAIEMSEPDVPLPTDGWTVSRQQTSAAGCVSIAVTIISPGGRTGQLSRLYCPQKEKSQE</sequence>
<name>A0A1B7HLI2_9ENTR</name>
<protein>
    <submittedName>
        <fullName evidence="4">Prepilin peptidase-dependent protein C</fullName>
    </submittedName>
</protein>
<keyword evidence="2" id="KW-0472">Membrane</keyword>
<evidence type="ECO:0000256" key="1">
    <source>
        <dbReference type="ARBA" id="ARBA00004167"/>
    </source>
</evidence>
<dbReference type="Pfam" id="PF07963">
    <property type="entry name" value="N_methyl"/>
    <property type="match status" value="1"/>
</dbReference>
<dbReference type="Pfam" id="PF12528">
    <property type="entry name" value="T2SSppdC"/>
    <property type="match status" value="1"/>
</dbReference>
<evidence type="ECO:0000259" key="3">
    <source>
        <dbReference type="Pfam" id="PF12528"/>
    </source>
</evidence>
<comment type="subcellular location">
    <subcellularLocation>
        <location evidence="1">Membrane</location>
        <topology evidence="1">Single-pass membrane protein</topology>
    </subcellularLocation>
</comment>
<reference evidence="4 5" key="1">
    <citation type="submission" date="2016-04" db="EMBL/GenBank/DDBJ databases">
        <title>ATOL: Assembling a taxonomically balanced genome-scale reconstruction of the evolutionary history of the Enterobacteriaceae.</title>
        <authorList>
            <person name="Plunkett G.III."/>
            <person name="Neeno-Eckwall E.C."/>
            <person name="Glasner J.D."/>
            <person name="Perna N.T."/>
        </authorList>
    </citation>
    <scope>NUCLEOTIDE SEQUENCE [LARGE SCALE GENOMIC DNA]</scope>
    <source>
        <strain evidence="4 5">ATCC 51607</strain>
    </source>
</reference>
<feature type="transmembrane region" description="Helical" evidence="2">
    <location>
        <begin position="12"/>
        <end position="36"/>
    </location>
</feature>
<evidence type="ECO:0000256" key="2">
    <source>
        <dbReference type="SAM" id="Phobius"/>
    </source>
</evidence>
<dbReference type="InterPro" id="IPR022204">
    <property type="entry name" value="PpdC-like_C"/>
</dbReference>
<keyword evidence="5" id="KW-1185">Reference proteome</keyword>
<dbReference type="PATRIC" id="fig|1354255.3.peg.2739"/>